<evidence type="ECO:0000256" key="3">
    <source>
        <dbReference type="ARBA" id="ARBA00022833"/>
    </source>
</evidence>
<sequence length="590" mass="66049">MPLNPRRSNVRRANVTACMRCKARKQRCDQNLPACSNCEVAGVDCVNVDIDGRATPRSYIKNLEDRIAHLERQLISHGITDYDSPSDEAPPLSTEIPLASPTSKNGAEPPLCHIPEQSRPWRGRTAGVPALLMGQVEHLATADTSTDSNGEYQSLLGSLPYETQTALPPRQVASVLADAYFEHCDFFLPVLVRGEALEMLNRLYQDKSSISEVPVQSRFRAMLVFAVATRLLNRKDASFPVSRSEAYYDSAMRLLSSNPTLVQNADLDQLENMALIIQYMFFSANLASGWYLLGFATRMVIEMGLHQDSSDDSSVAPDTLSKRLWVFWAIYSFERILCSVLNRPCSIPEEAINTPLPTTRESDSSRRFAVHMIRHRRLFSEIHHTISQGPAINGASLDYAAWRDGMRQRLQEWRLTVPAHDSSTQLSPIEIFDGCYHNSIILLYLPSPNMPALNDFELAFLAHSAIRAVETYKICFREGKLRFYWRTLHHLFRAGIALVHCVKALRGAETLGDLTAPDLKSSINACSTVLWGMAERHHAGKAYRDMFESISAAAANDSVVSPQLQFDHGFSGPLLAMFTPSETFPFYSIE</sequence>
<dbReference type="InterPro" id="IPR007219">
    <property type="entry name" value="XnlR_reg_dom"/>
</dbReference>
<protein>
    <submittedName>
        <fullName evidence="9">Transcription factor</fullName>
    </submittedName>
</protein>
<evidence type="ECO:0000256" key="2">
    <source>
        <dbReference type="ARBA" id="ARBA00022723"/>
    </source>
</evidence>
<dbReference type="PANTHER" id="PTHR47782">
    <property type="entry name" value="ZN(II)2CYS6 TRANSCRIPTION FACTOR (EUROFUNG)-RELATED"/>
    <property type="match status" value="1"/>
</dbReference>
<dbReference type="Gene3D" id="4.10.240.10">
    <property type="entry name" value="Zn(2)-C6 fungal-type DNA-binding domain"/>
    <property type="match status" value="1"/>
</dbReference>
<feature type="domain" description="Zn(2)-C6 fungal-type" evidence="8">
    <location>
        <begin position="17"/>
        <end position="47"/>
    </location>
</feature>
<dbReference type="AlphaFoldDB" id="A0AA38RGC2"/>
<dbReference type="GO" id="GO:0045944">
    <property type="term" value="P:positive regulation of transcription by RNA polymerase II"/>
    <property type="evidence" value="ECO:0007669"/>
    <property type="project" value="TreeGrafter"/>
</dbReference>
<evidence type="ECO:0000259" key="8">
    <source>
        <dbReference type="PROSITE" id="PS50048"/>
    </source>
</evidence>
<dbReference type="InterPro" id="IPR036864">
    <property type="entry name" value="Zn2-C6_fun-type_DNA-bd_sf"/>
</dbReference>
<reference evidence="9" key="1">
    <citation type="submission" date="2022-07" db="EMBL/GenBank/DDBJ databases">
        <title>Fungi with potential for degradation of polypropylene.</title>
        <authorList>
            <person name="Gostincar C."/>
        </authorList>
    </citation>
    <scope>NUCLEOTIDE SEQUENCE</scope>
    <source>
        <strain evidence="9">EXF-13308</strain>
    </source>
</reference>
<dbReference type="GO" id="GO:0043565">
    <property type="term" value="F:sequence-specific DNA binding"/>
    <property type="evidence" value="ECO:0007669"/>
    <property type="project" value="TreeGrafter"/>
</dbReference>
<keyword evidence="4" id="KW-0805">Transcription regulation</keyword>
<dbReference type="PROSITE" id="PS50048">
    <property type="entry name" value="ZN2_CY6_FUNGAL_2"/>
    <property type="match status" value="1"/>
</dbReference>
<dbReference type="GO" id="GO:0000981">
    <property type="term" value="F:DNA-binding transcription factor activity, RNA polymerase II-specific"/>
    <property type="evidence" value="ECO:0007669"/>
    <property type="project" value="InterPro"/>
</dbReference>
<dbReference type="Pfam" id="PF04082">
    <property type="entry name" value="Fungal_trans"/>
    <property type="match status" value="1"/>
</dbReference>
<evidence type="ECO:0000313" key="10">
    <source>
        <dbReference type="Proteomes" id="UP001174694"/>
    </source>
</evidence>
<keyword evidence="2" id="KW-0479">Metal-binding</keyword>
<dbReference type="SMART" id="SM00066">
    <property type="entry name" value="GAL4"/>
    <property type="match status" value="1"/>
</dbReference>
<dbReference type="InterPro" id="IPR052202">
    <property type="entry name" value="Yeast_MetPath_Reg"/>
</dbReference>
<comment type="caution">
    <text evidence="9">The sequence shown here is derived from an EMBL/GenBank/DDBJ whole genome shotgun (WGS) entry which is preliminary data.</text>
</comment>
<evidence type="ECO:0000256" key="1">
    <source>
        <dbReference type="ARBA" id="ARBA00004123"/>
    </source>
</evidence>
<evidence type="ECO:0000256" key="7">
    <source>
        <dbReference type="ARBA" id="ARBA00023242"/>
    </source>
</evidence>
<keyword evidence="7" id="KW-0539">Nucleus</keyword>
<dbReference type="GO" id="GO:0005634">
    <property type="term" value="C:nucleus"/>
    <property type="evidence" value="ECO:0007669"/>
    <property type="project" value="UniProtKB-SubCell"/>
</dbReference>
<dbReference type="PANTHER" id="PTHR47782:SF1">
    <property type="entry name" value="PYRIMIDINE PATHWAY REGULATORY PROTEIN 1"/>
    <property type="match status" value="1"/>
</dbReference>
<keyword evidence="3" id="KW-0862">Zinc</keyword>
<organism evidence="9 10">
    <name type="scientific">Pleurostoma richardsiae</name>
    <dbReference type="NCBI Taxonomy" id="41990"/>
    <lineage>
        <taxon>Eukaryota</taxon>
        <taxon>Fungi</taxon>
        <taxon>Dikarya</taxon>
        <taxon>Ascomycota</taxon>
        <taxon>Pezizomycotina</taxon>
        <taxon>Sordariomycetes</taxon>
        <taxon>Sordariomycetidae</taxon>
        <taxon>Calosphaeriales</taxon>
        <taxon>Pleurostomataceae</taxon>
        <taxon>Pleurostoma</taxon>
    </lineage>
</organism>
<evidence type="ECO:0000313" key="9">
    <source>
        <dbReference type="EMBL" id="KAJ9139157.1"/>
    </source>
</evidence>
<accession>A0AA38RGC2</accession>
<dbReference type="EMBL" id="JANBVO010000027">
    <property type="protein sequence ID" value="KAJ9139157.1"/>
    <property type="molecule type" value="Genomic_DNA"/>
</dbReference>
<dbReference type="Pfam" id="PF00172">
    <property type="entry name" value="Zn_clus"/>
    <property type="match status" value="1"/>
</dbReference>
<dbReference type="CDD" id="cd14723">
    <property type="entry name" value="ZIP_Ppr1"/>
    <property type="match status" value="1"/>
</dbReference>
<dbReference type="CDD" id="cd12148">
    <property type="entry name" value="fungal_TF_MHR"/>
    <property type="match status" value="1"/>
</dbReference>
<dbReference type="InterPro" id="IPR001138">
    <property type="entry name" value="Zn2Cys6_DnaBD"/>
</dbReference>
<name>A0AA38RGC2_9PEZI</name>
<dbReference type="Proteomes" id="UP001174694">
    <property type="component" value="Unassembled WGS sequence"/>
</dbReference>
<gene>
    <name evidence="9" type="ORF">NKR23_g8145</name>
</gene>
<proteinExistence type="predicted"/>
<evidence type="ECO:0000256" key="5">
    <source>
        <dbReference type="ARBA" id="ARBA00023125"/>
    </source>
</evidence>
<keyword evidence="10" id="KW-1185">Reference proteome</keyword>
<evidence type="ECO:0000256" key="4">
    <source>
        <dbReference type="ARBA" id="ARBA00023015"/>
    </source>
</evidence>
<dbReference type="SMART" id="SM00906">
    <property type="entry name" value="Fungal_trans"/>
    <property type="match status" value="1"/>
</dbReference>
<dbReference type="CDD" id="cd00067">
    <property type="entry name" value="GAL4"/>
    <property type="match status" value="1"/>
</dbReference>
<dbReference type="SUPFAM" id="SSF57701">
    <property type="entry name" value="Zn2/Cys6 DNA-binding domain"/>
    <property type="match status" value="1"/>
</dbReference>
<keyword evidence="5" id="KW-0238">DNA-binding</keyword>
<dbReference type="PROSITE" id="PS00463">
    <property type="entry name" value="ZN2_CY6_FUNGAL_1"/>
    <property type="match status" value="1"/>
</dbReference>
<keyword evidence="6" id="KW-0804">Transcription</keyword>
<dbReference type="GO" id="GO:0008270">
    <property type="term" value="F:zinc ion binding"/>
    <property type="evidence" value="ECO:0007669"/>
    <property type="project" value="InterPro"/>
</dbReference>
<evidence type="ECO:0000256" key="6">
    <source>
        <dbReference type="ARBA" id="ARBA00023163"/>
    </source>
</evidence>
<dbReference type="GO" id="GO:0006351">
    <property type="term" value="P:DNA-templated transcription"/>
    <property type="evidence" value="ECO:0007669"/>
    <property type="project" value="InterPro"/>
</dbReference>
<comment type="subcellular location">
    <subcellularLocation>
        <location evidence="1">Nucleus</location>
    </subcellularLocation>
</comment>